<gene>
    <name evidence="2" type="ORF">SAMN05216258_101245</name>
</gene>
<feature type="region of interest" description="Disordered" evidence="1">
    <location>
        <begin position="345"/>
        <end position="365"/>
    </location>
</feature>
<dbReference type="STRING" id="1114924.SAMN05216258_101245"/>
<dbReference type="Proteomes" id="UP000199377">
    <property type="component" value="Unassembled WGS sequence"/>
</dbReference>
<evidence type="ECO:0000256" key="1">
    <source>
        <dbReference type="SAM" id="MobiDB-lite"/>
    </source>
</evidence>
<accession>A0A1I3BPJ1</accession>
<feature type="compositionally biased region" description="Basic and acidic residues" evidence="1">
    <location>
        <begin position="349"/>
        <end position="358"/>
    </location>
</feature>
<protein>
    <recommendedName>
        <fullName evidence="4">CDP-Glycerol:Poly(Glycerophosphate) glycerophosphotransferase</fullName>
    </recommendedName>
</protein>
<evidence type="ECO:0000313" key="3">
    <source>
        <dbReference type="Proteomes" id="UP000199377"/>
    </source>
</evidence>
<dbReference type="EMBL" id="FOQH01000001">
    <property type="protein sequence ID" value="SFH64205.1"/>
    <property type="molecule type" value="Genomic_DNA"/>
</dbReference>
<name>A0A1I3BPJ1_9RHOB</name>
<dbReference type="RefSeq" id="WP_092857027.1">
    <property type="nucleotide sequence ID" value="NZ_FOQH01000001.1"/>
</dbReference>
<reference evidence="2 3" key="1">
    <citation type="submission" date="2016-10" db="EMBL/GenBank/DDBJ databases">
        <authorList>
            <person name="de Groot N.N."/>
        </authorList>
    </citation>
    <scope>NUCLEOTIDE SEQUENCE [LARGE SCALE GENOMIC DNA]</scope>
    <source>
        <strain evidence="2 3">CGMCC 1.11030</strain>
    </source>
</reference>
<dbReference type="Gene3D" id="3.40.50.12580">
    <property type="match status" value="1"/>
</dbReference>
<evidence type="ECO:0008006" key="4">
    <source>
        <dbReference type="Google" id="ProtNLM"/>
    </source>
</evidence>
<evidence type="ECO:0000313" key="2">
    <source>
        <dbReference type="EMBL" id="SFH64205.1"/>
    </source>
</evidence>
<dbReference type="AlphaFoldDB" id="A0A1I3BPJ1"/>
<dbReference type="OrthoDB" id="8437129at2"/>
<sequence>MHVGVLLNHYEPHQVPHVAPYAFALSRLRPEWTVRVLCSTEAEAAFAADIGRLHPGQRARIERLPVPLHARLLDPALRHVAFYRKTAVLKASREMFAGLDALLTPELTSLSLKDDPRLSRLRLIHTGHGTPDPFGRPLGLMDPRSDRADLRLVQSRRIARIAQARGRLREGAWGIAGYPKFELARGPRPRLFDDDRPVVIYNPTQSAAKTSWRRFGPQVLDHFARSDRWNLIFAPHVLLFRRRFTRGASLPRRFRSGPGLRIDLGSRASVDMTYLRAADLYLGDQSSQIYEFIQQPRPCVFLNAHGADPQGADFRAWSFGPVISDPAQLDAALDRAMAEFPRWEPVQRQARDEERPEGDMPASERGAAIVAEFLETGAVSDRWR</sequence>
<dbReference type="InterPro" id="IPR043148">
    <property type="entry name" value="TagF_C"/>
</dbReference>
<keyword evidence="3" id="KW-1185">Reference proteome</keyword>
<organism evidence="2 3">
    <name type="scientific">Albimonas pacifica</name>
    <dbReference type="NCBI Taxonomy" id="1114924"/>
    <lineage>
        <taxon>Bacteria</taxon>
        <taxon>Pseudomonadati</taxon>
        <taxon>Pseudomonadota</taxon>
        <taxon>Alphaproteobacteria</taxon>
        <taxon>Rhodobacterales</taxon>
        <taxon>Paracoccaceae</taxon>
        <taxon>Albimonas</taxon>
    </lineage>
</organism>
<proteinExistence type="predicted"/>